<gene>
    <name evidence="4" type="ORF">ACRB68_73910</name>
</gene>
<dbReference type="SMART" id="SM00637">
    <property type="entry name" value="CBD_II"/>
    <property type="match status" value="1"/>
</dbReference>
<dbReference type="InterPro" id="IPR012291">
    <property type="entry name" value="CBM2_carb-bd_dom_sf"/>
</dbReference>
<proteinExistence type="predicted"/>
<dbReference type="OrthoDB" id="9800955at2"/>
<dbReference type="PROSITE" id="PS51173">
    <property type="entry name" value="CBM2"/>
    <property type="match status" value="1"/>
</dbReference>
<feature type="compositionally biased region" description="Pro residues" evidence="1">
    <location>
        <begin position="115"/>
        <end position="125"/>
    </location>
</feature>
<dbReference type="InterPro" id="IPR001919">
    <property type="entry name" value="CBD2"/>
</dbReference>
<dbReference type="SUPFAM" id="SSF49384">
    <property type="entry name" value="Carbohydrate-binding domain"/>
    <property type="match status" value="1"/>
</dbReference>
<organism evidence="4 5">
    <name type="scientific">Actinomadura macrotermitis</name>
    <dbReference type="NCBI Taxonomy" id="2585200"/>
    <lineage>
        <taxon>Bacteria</taxon>
        <taxon>Bacillati</taxon>
        <taxon>Actinomycetota</taxon>
        <taxon>Actinomycetes</taxon>
        <taxon>Streptosporangiales</taxon>
        <taxon>Thermomonosporaceae</taxon>
        <taxon>Actinomadura</taxon>
    </lineage>
</organism>
<feature type="compositionally biased region" description="Low complexity" evidence="1">
    <location>
        <begin position="126"/>
        <end position="137"/>
    </location>
</feature>
<keyword evidence="5" id="KW-1185">Reference proteome</keyword>
<dbReference type="Proteomes" id="UP000487268">
    <property type="component" value="Unassembled WGS sequence"/>
</dbReference>
<name>A0A7K0C833_9ACTN</name>
<feature type="domain" description="CBM2" evidence="3">
    <location>
        <begin position="134"/>
        <end position="241"/>
    </location>
</feature>
<evidence type="ECO:0000256" key="1">
    <source>
        <dbReference type="SAM" id="MobiDB-lite"/>
    </source>
</evidence>
<sequence length="241" mass="24562">MNETPERGNHRRPKPAGGQRFRPRPVVVGAGAVTFFATVFGLNAALGDDKDSGGDPRPVAGCQSDCGPVPEGTVSAAPTMGTSVPPLHRVEGSASPTATPSSSPSTSPSTSASPSVPPSASPSPSPSRSTRPRPTVPATGRLVAAYQTGNDWGSGFIGWVTVTNRGSATVPYWRLSASFPGKRIRSTWTRDGSTQVGYGGSGIFGAGGSLAPGASVQIGFEVWGRRGGPISCILNGRSCWG</sequence>
<dbReference type="EMBL" id="WEGH01000006">
    <property type="protein sequence ID" value="MQY09272.1"/>
    <property type="molecule type" value="Genomic_DNA"/>
</dbReference>
<dbReference type="GO" id="GO:0005975">
    <property type="term" value="P:carbohydrate metabolic process"/>
    <property type="evidence" value="ECO:0007669"/>
    <property type="project" value="InterPro"/>
</dbReference>
<reference evidence="4 5" key="1">
    <citation type="submission" date="2019-10" db="EMBL/GenBank/DDBJ databases">
        <title>Actinomadura rubteroloni sp. nov. and Actinomadura macrotermitis sp. nov., isolated from the gut of fungus growing-termite Macrotermes natalensis.</title>
        <authorList>
            <person name="Benndorf R."/>
            <person name="Martin K."/>
            <person name="Kuefner M."/>
            <person name="De Beer W."/>
            <person name="Kaster A.-K."/>
            <person name="Vollmers J."/>
            <person name="Poulsen M."/>
            <person name="Beemelmanns C."/>
        </authorList>
    </citation>
    <scope>NUCLEOTIDE SEQUENCE [LARGE SCALE GENOMIC DNA]</scope>
    <source>
        <strain evidence="4 5">RB68</strain>
    </source>
</reference>
<dbReference type="AlphaFoldDB" id="A0A7K0C833"/>
<accession>A0A7K0C833</accession>
<dbReference type="GO" id="GO:0030247">
    <property type="term" value="F:polysaccharide binding"/>
    <property type="evidence" value="ECO:0007669"/>
    <property type="project" value="UniProtKB-UniRule"/>
</dbReference>
<evidence type="ECO:0000313" key="4">
    <source>
        <dbReference type="EMBL" id="MQY09272.1"/>
    </source>
</evidence>
<dbReference type="InterPro" id="IPR008965">
    <property type="entry name" value="CBM2/CBM3_carb-bd_dom_sf"/>
</dbReference>
<keyword evidence="2" id="KW-0472">Membrane</keyword>
<keyword evidence="2" id="KW-1133">Transmembrane helix</keyword>
<evidence type="ECO:0000256" key="2">
    <source>
        <dbReference type="SAM" id="Phobius"/>
    </source>
</evidence>
<dbReference type="GO" id="GO:0004553">
    <property type="term" value="F:hydrolase activity, hydrolyzing O-glycosyl compounds"/>
    <property type="evidence" value="ECO:0007669"/>
    <property type="project" value="InterPro"/>
</dbReference>
<evidence type="ECO:0000259" key="3">
    <source>
        <dbReference type="PROSITE" id="PS51173"/>
    </source>
</evidence>
<keyword evidence="2" id="KW-0812">Transmembrane</keyword>
<feature type="compositionally biased region" description="Low complexity" evidence="1">
    <location>
        <begin position="93"/>
        <end position="114"/>
    </location>
</feature>
<feature type="transmembrane region" description="Helical" evidence="2">
    <location>
        <begin position="21"/>
        <end position="42"/>
    </location>
</feature>
<dbReference type="Gene3D" id="2.60.40.290">
    <property type="match status" value="1"/>
</dbReference>
<comment type="caution">
    <text evidence="4">The sequence shown here is derived from an EMBL/GenBank/DDBJ whole genome shotgun (WGS) entry which is preliminary data.</text>
</comment>
<protein>
    <recommendedName>
        <fullName evidence="3">CBM2 domain-containing protein</fullName>
    </recommendedName>
</protein>
<evidence type="ECO:0000313" key="5">
    <source>
        <dbReference type="Proteomes" id="UP000487268"/>
    </source>
</evidence>
<feature type="region of interest" description="Disordered" evidence="1">
    <location>
        <begin position="1"/>
        <end position="24"/>
    </location>
</feature>
<feature type="region of interest" description="Disordered" evidence="1">
    <location>
        <begin position="45"/>
        <end position="137"/>
    </location>
</feature>
<dbReference type="Pfam" id="PF00553">
    <property type="entry name" value="CBM_2"/>
    <property type="match status" value="1"/>
</dbReference>